<dbReference type="RefSeq" id="WP_032524256.1">
    <property type="nucleotide sequence ID" value="NZ_CP138934.1"/>
</dbReference>
<accession>A0A0A1ZGN3</accession>
<gene>
    <name evidence="1" type="ORF">EU91_0733</name>
</gene>
<reference evidence="2" key="1">
    <citation type="journal article" date="2014" name="Sci. Data">
        <title>Genomes of diverse isolates of the marine cyanobacterium Prochlorococcus.</title>
        <authorList>
            <person name="Biller S."/>
            <person name="Berube P."/>
            <person name="Thompson J."/>
            <person name="Kelly L."/>
            <person name="Roggensack S."/>
            <person name="Awad L."/>
            <person name="Roache-Johnson K."/>
            <person name="Ding H."/>
            <person name="Giovannoni S.J."/>
            <person name="Moore L.R."/>
            <person name="Chisholm S.W."/>
        </authorList>
    </citation>
    <scope>NUCLEOTIDE SEQUENCE [LARGE SCALE GENOMIC DNA]</scope>
    <source>
        <strain evidence="2">GP2</strain>
    </source>
</reference>
<dbReference type="Proteomes" id="UP000030598">
    <property type="component" value="Unassembled WGS sequence"/>
</dbReference>
<comment type="caution">
    <text evidence="1">The sequence shown here is derived from an EMBL/GenBank/DDBJ whole genome shotgun (WGS) entry which is preliminary data.</text>
</comment>
<name>A0A0A1ZGN3_PROMR</name>
<sequence length="80" mass="9380">MDPTCDLIIDSLKELPIGETDHFIWFITDIGIVALFKREEDFETYSSSVENEANKIALDITKEVKEYLKIKEKQLFLFYS</sequence>
<dbReference type="eggNOG" id="ENOG5032H5U">
    <property type="taxonomic scope" value="Bacteria"/>
</dbReference>
<evidence type="ECO:0000313" key="1">
    <source>
        <dbReference type="EMBL" id="KGF87701.1"/>
    </source>
</evidence>
<dbReference type="AlphaFoldDB" id="A0A0A1ZGN3"/>
<organism evidence="1 2">
    <name type="scientific">Prochlorococcus marinus str. GP2</name>
    <dbReference type="NCBI Taxonomy" id="59925"/>
    <lineage>
        <taxon>Bacteria</taxon>
        <taxon>Bacillati</taxon>
        <taxon>Cyanobacteriota</taxon>
        <taxon>Cyanophyceae</taxon>
        <taxon>Synechococcales</taxon>
        <taxon>Prochlorococcaceae</taxon>
        <taxon>Prochlorococcus</taxon>
    </lineage>
</organism>
<dbReference type="OrthoDB" id="557997at2"/>
<protein>
    <submittedName>
        <fullName evidence="1">Uncharacterized protein</fullName>
    </submittedName>
</protein>
<dbReference type="EMBL" id="JNAH01000004">
    <property type="protein sequence ID" value="KGF87701.1"/>
    <property type="molecule type" value="Genomic_DNA"/>
</dbReference>
<evidence type="ECO:0000313" key="2">
    <source>
        <dbReference type="Proteomes" id="UP000030598"/>
    </source>
</evidence>
<proteinExistence type="predicted"/>